<keyword evidence="2" id="KW-0808">Transferase</keyword>
<proteinExistence type="predicted"/>
<accession>A0ABQ4WY93</accession>
<dbReference type="InterPro" id="IPR039620">
    <property type="entry name" value="BKI1/MAKR1/3/4"/>
</dbReference>
<feature type="region of interest" description="Disordered" evidence="1">
    <location>
        <begin position="181"/>
        <end position="204"/>
    </location>
</feature>
<organism evidence="2 3">
    <name type="scientific">Tanacetum coccineum</name>
    <dbReference type="NCBI Taxonomy" id="301880"/>
    <lineage>
        <taxon>Eukaryota</taxon>
        <taxon>Viridiplantae</taxon>
        <taxon>Streptophyta</taxon>
        <taxon>Embryophyta</taxon>
        <taxon>Tracheophyta</taxon>
        <taxon>Spermatophyta</taxon>
        <taxon>Magnoliopsida</taxon>
        <taxon>eudicotyledons</taxon>
        <taxon>Gunneridae</taxon>
        <taxon>Pentapetalae</taxon>
        <taxon>asterids</taxon>
        <taxon>campanulids</taxon>
        <taxon>Asterales</taxon>
        <taxon>Asteraceae</taxon>
        <taxon>Asteroideae</taxon>
        <taxon>Anthemideae</taxon>
        <taxon>Anthemidinae</taxon>
        <taxon>Tanacetum</taxon>
    </lineage>
</organism>
<gene>
    <name evidence="2" type="ORF">Tco_0652653</name>
</gene>
<dbReference type="Proteomes" id="UP001151760">
    <property type="component" value="Unassembled WGS sequence"/>
</dbReference>
<protein>
    <submittedName>
        <fullName evidence="2">Probable membrane-associated kinase regulator 4</fullName>
    </submittedName>
</protein>
<sequence length="513" mass="57655">MALDSVLDSICYNDYAEEEEDYIDMEVSSYKALFCNSDSNEFEFQMFSSSSDRELTTTSPADELFYKGQLLPLHLPPRLQMVDKLLQDKNKDTFDHEFFSTPLATSGYATPIANTPLRSCNISPYNSCQVSGELDPEDCFLDNTFENPKKSWTKKLNLTKQSSFRSKLKASKDYLKSFFGKSGGSDESRNKNPRTSAKTKEKVISNHHHRRSFSCAIKRFATTNTSSVASSFSSSTKNNSSNELKVQHKSFNASSEIENQIQSAIAHCKLSQQHLHSRNKTISDMGFCSLEASRNEGYLTNTFYHEGVWLGPTFRDLEVNKVRQKNVSKASKGKEKVEEGKGKEKVVVGNKKWTKQAIKLSKAYSKRMKEKENINYIVQVFSLGILLLELWVLKEAGPNVICIVIPIAFSEEESECLHALAIKGPKGKKAENIRSERADNKKDAMKKWKHVILISGKQSALKEDEMGCQPASGSGRQLRNLIQSVSKTLGLCVQIAILLGEEDMHKSYAFPSS</sequence>
<name>A0ABQ4WY93_9ASTR</name>
<dbReference type="PANTHER" id="PTHR33312">
    <property type="entry name" value="MEMBRANE-ASSOCIATED KINASE REGULATOR 4-RELATED"/>
    <property type="match status" value="1"/>
</dbReference>
<evidence type="ECO:0000313" key="3">
    <source>
        <dbReference type="Proteomes" id="UP001151760"/>
    </source>
</evidence>
<dbReference type="EMBL" id="BQNB010009039">
    <property type="protein sequence ID" value="GJS57869.1"/>
    <property type="molecule type" value="Genomic_DNA"/>
</dbReference>
<keyword evidence="2" id="KW-0418">Kinase</keyword>
<reference evidence="2" key="1">
    <citation type="journal article" date="2022" name="Int. J. Mol. Sci.">
        <title>Draft Genome of Tanacetum Coccineum: Genomic Comparison of Closely Related Tanacetum-Family Plants.</title>
        <authorList>
            <person name="Yamashiro T."/>
            <person name="Shiraishi A."/>
            <person name="Nakayama K."/>
            <person name="Satake H."/>
        </authorList>
    </citation>
    <scope>NUCLEOTIDE SEQUENCE</scope>
</reference>
<reference evidence="2" key="2">
    <citation type="submission" date="2022-01" db="EMBL/GenBank/DDBJ databases">
        <authorList>
            <person name="Yamashiro T."/>
            <person name="Shiraishi A."/>
            <person name="Satake H."/>
            <person name="Nakayama K."/>
        </authorList>
    </citation>
    <scope>NUCLEOTIDE SEQUENCE</scope>
</reference>
<dbReference type="PANTHER" id="PTHR33312:SF5">
    <property type="entry name" value="MEMBRANE-ASSOCIATED KINASE REGULATOR 4-RELATED"/>
    <property type="match status" value="1"/>
</dbReference>
<evidence type="ECO:0000256" key="1">
    <source>
        <dbReference type="SAM" id="MobiDB-lite"/>
    </source>
</evidence>
<evidence type="ECO:0000313" key="2">
    <source>
        <dbReference type="EMBL" id="GJS57869.1"/>
    </source>
</evidence>
<dbReference type="GO" id="GO:0016301">
    <property type="term" value="F:kinase activity"/>
    <property type="evidence" value="ECO:0007669"/>
    <property type="project" value="UniProtKB-KW"/>
</dbReference>
<keyword evidence="3" id="KW-1185">Reference proteome</keyword>
<comment type="caution">
    <text evidence="2">The sequence shown here is derived from an EMBL/GenBank/DDBJ whole genome shotgun (WGS) entry which is preliminary data.</text>
</comment>